<evidence type="ECO:0000256" key="8">
    <source>
        <dbReference type="ARBA" id="ARBA00022793"/>
    </source>
</evidence>
<evidence type="ECO:0000256" key="3">
    <source>
        <dbReference type="ARBA" id="ARBA00009935"/>
    </source>
</evidence>
<dbReference type="PANTHER" id="PTHR21091:SF169">
    <property type="entry name" value="UROPORPHYRINOGEN DECARBOXYLASE"/>
    <property type="match status" value="1"/>
</dbReference>
<dbReference type="STRING" id="1202772.A0A1V9Z7L8"/>
<evidence type="ECO:0000259" key="17">
    <source>
        <dbReference type="PROSITE" id="PS00907"/>
    </source>
</evidence>
<evidence type="ECO:0000256" key="4">
    <source>
        <dbReference type="ARBA" id="ARBA00011738"/>
    </source>
</evidence>
<reference evidence="18 19" key="1">
    <citation type="journal article" date="2014" name="Genome Biol. Evol.">
        <title>The secreted proteins of Achlya hypogyna and Thraustotheca clavata identify the ancestral oomycete secretome and reveal gene acquisitions by horizontal gene transfer.</title>
        <authorList>
            <person name="Misner I."/>
            <person name="Blouin N."/>
            <person name="Leonard G."/>
            <person name="Richards T.A."/>
            <person name="Lane C.E."/>
        </authorList>
    </citation>
    <scope>NUCLEOTIDE SEQUENCE [LARGE SCALE GENOMIC DNA]</scope>
    <source>
        <strain evidence="18 19">ATCC 48635</strain>
    </source>
</reference>
<organism evidence="18 19">
    <name type="scientific">Achlya hypogyna</name>
    <name type="common">Oomycete</name>
    <name type="synonym">Protoachlya hypogyna</name>
    <dbReference type="NCBI Taxonomy" id="1202772"/>
    <lineage>
        <taxon>Eukaryota</taxon>
        <taxon>Sar</taxon>
        <taxon>Stramenopiles</taxon>
        <taxon>Oomycota</taxon>
        <taxon>Saprolegniomycetes</taxon>
        <taxon>Saprolegniales</taxon>
        <taxon>Achlyaceae</taxon>
        <taxon>Achlya</taxon>
    </lineage>
</organism>
<protein>
    <recommendedName>
        <fullName evidence="6 14">Uroporphyrinogen decarboxylase</fullName>
        <ecNumber evidence="5 14">4.1.1.37</ecNumber>
    </recommendedName>
</protein>
<dbReference type="SUPFAM" id="SSF51726">
    <property type="entry name" value="UROD/MetE-like"/>
    <property type="match status" value="1"/>
</dbReference>
<comment type="catalytic activity">
    <reaction evidence="13">
        <text>uroporphyrinogen III + 4 H(+) = coproporphyrinogen III + 4 CO2</text>
        <dbReference type="Rhea" id="RHEA:19865"/>
        <dbReference type="ChEBI" id="CHEBI:15378"/>
        <dbReference type="ChEBI" id="CHEBI:16526"/>
        <dbReference type="ChEBI" id="CHEBI:57308"/>
        <dbReference type="ChEBI" id="CHEBI:57309"/>
        <dbReference type="EC" id="4.1.1.37"/>
    </reaction>
    <physiologicalReaction direction="left-to-right" evidence="13">
        <dbReference type="Rhea" id="RHEA:19866"/>
    </physiologicalReaction>
</comment>
<comment type="similarity">
    <text evidence="3 15">Belongs to the uroporphyrinogen decarboxylase family.</text>
</comment>
<dbReference type="FunFam" id="3.20.20.210:FF:000008">
    <property type="entry name" value="Uroporphyrinogen decarboxylase"/>
    <property type="match status" value="1"/>
</dbReference>
<evidence type="ECO:0000256" key="10">
    <source>
        <dbReference type="ARBA" id="ARBA00023244"/>
    </source>
</evidence>
<evidence type="ECO:0000256" key="5">
    <source>
        <dbReference type="ARBA" id="ARBA00012288"/>
    </source>
</evidence>
<accession>A0A1V9Z7L8</accession>
<dbReference type="UniPathway" id="UPA00251">
    <property type="reaction ID" value="UER00321"/>
</dbReference>
<dbReference type="CDD" id="cd00717">
    <property type="entry name" value="URO-D"/>
    <property type="match status" value="1"/>
</dbReference>
<keyword evidence="19" id="KW-1185">Reference proteome</keyword>
<dbReference type="EC" id="4.1.1.37" evidence="5 14"/>
<evidence type="ECO:0000256" key="11">
    <source>
        <dbReference type="ARBA" id="ARBA00045708"/>
    </source>
</evidence>
<feature type="domain" description="Uroporphyrinogen decarboxylase (URO-D)" evidence="16">
    <location>
        <begin position="67"/>
        <end position="76"/>
    </location>
</feature>
<feature type="domain" description="Uroporphyrinogen decarboxylase (URO-D)" evidence="17">
    <location>
        <begin position="188"/>
        <end position="204"/>
    </location>
</feature>
<evidence type="ECO:0000256" key="2">
    <source>
        <dbReference type="ARBA" id="ARBA00004804"/>
    </source>
</evidence>
<evidence type="ECO:0000256" key="13">
    <source>
        <dbReference type="ARBA" id="ARBA00048411"/>
    </source>
</evidence>
<evidence type="ECO:0000256" key="7">
    <source>
        <dbReference type="ARBA" id="ARBA00022490"/>
    </source>
</evidence>
<dbReference type="Proteomes" id="UP000243579">
    <property type="component" value="Unassembled WGS sequence"/>
</dbReference>
<evidence type="ECO:0000256" key="1">
    <source>
        <dbReference type="ARBA" id="ARBA00004514"/>
    </source>
</evidence>
<keyword evidence="10 14" id="KW-0627">Porphyrin biosynthesis</keyword>
<dbReference type="PROSITE" id="PS00906">
    <property type="entry name" value="UROD_1"/>
    <property type="match status" value="1"/>
</dbReference>
<dbReference type="InterPro" id="IPR000257">
    <property type="entry name" value="Uroporphyrinogen_deCOase"/>
</dbReference>
<dbReference type="GO" id="GO:0006782">
    <property type="term" value="P:protoporphyrinogen IX biosynthetic process"/>
    <property type="evidence" value="ECO:0007669"/>
    <property type="project" value="UniProtKB-UniPathway"/>
</dbReference>
<dbReference type="InterPro" id="IPR006361">
    <property type="entry name" value="Uroporphyrinogen_deCO2ase_HemE"/>
</dbReference>
<dbReference type="HAMAP" id="MF_00218">
    <property type="entry name" value="URO_D"/>
    <property type="match status" value="1"/>
</dbReference>
<comment type="pathway">
    <text evidence="2 14">Porphyrin-containing compound metabolism; protoporphyrin-IX biosynthesis; coproporphyrinogen-III from 5-aminolevulinate: step 4/4.</text>
</comment>
<dbReference type="GO" id="GO:0004853">
    <property type="term" value="F:uroporphyrinogen decarboxylase activity"/>
    <property type="evidence" value="ECO:0007669"/>
    <property type="project" value="UniProtKB-EC"/>
</dbReference>
<comment type="caution">
    <text evidence="18">The sequence shown here is derived from an EMBL/GenBank/DDBJ whole genome shotgun (WGS) entry which is preliminary data.</text>
</comment>
<comment type="function">
    <text evidence="11">Catalyzes the sequential decarboxylation of the four acetate side chains of uroporphyrinogen to form coproporphyrinogen and participates in the fifth step in the heme biosynthetic pathway. Isomer I or isomer III of uroporphyrinogen may serve as substrate, but only coproporphyrinogen III can ultimately be converted to heme. In vitro also decarboxylates pentacarboxylate porphyrinogen I.</text>
</comment>
<keyword evidence="8 14" id="KW-0210">Decarboxylase</keyword>
<comment type="catalytic activity">
    <reaction evidence="12">
        <text>uroporphyrinogen I + 4 H(+) = coproporphyrinogen I + 4 CO2</text>
        <dbReference type="Rhea" id="RHEA:31239"/>
        <dbReference type="ChEBI" id="CHEBI:15378"/>
        <dbReference type="ChEBI" id="CHEBI:16526"/>
        <dbReference type="ChEBI" id="CHEBI:62626"/>
        <dbReference type="ChEBI" id="CHEBI:62631"/>
    </reaction>
    <physiologicalReaction direction="left-to-right" evidence="12">
        <dbReference type="Rhea" id="RHEA:31240"/>
    </physiologicalReaction>
</comment>
<comment type="subcellular location">
    <subcellularLocation>
        <location evidence="1">Cytoplasm</location>
        <location evidence="1">Cytosol</location>
    </subcellularLocation>
</comment>
<dbReference type="NCBIfam" id="TIGR01464">
    <property type="entry name" value="hemE"/>
    <property type="match status" value="1"/>
</dbReference>
<dbReference type="GO" id="GO:0005829">
    <property type="term" value="C:cytosol"/>
    <property type="evidence" value="ECO:0007669"/>
    <property type="project" value="UniProtKB-SubCell"/>
</dbReference>
<evidence type="ECO:0000313" key="18">
    <source>
        <dbReference type="EMBL" id="OQR93993.1"/>
    </source>
</evidence>
<dbReference type="EMBL" id="JNBR01000383">
    <property type="protein sequence ID" value="OQR93993.1"/>
    <property type="molecule type" value="Genomic_DNA"/>
</dbReference>
<dbReference type="AlphaFoldDB" id="A0A1V9Z7L8"/>
<dbReference type="InterPro" id="IPR038071">
    <property type="entry name" value="UROD/MetE-like_sf"/>
</dbReference>
<gene>
    <name evidence="18" type="ORF">ACHHYP_01970</name>
</gene>
<evidence type="ECO:0000313" key="19">
    <source>
        <dbReference type="Proteomes" id="UP000243579"/>
    </source>
</evidence>
<dbReference type="PANTHER" id="PTHR21091">
    <property type="entry name" value="METHYLTETRAHYDROFOLATE:HOMOCYSTEINE METHYLTRANSFERASE RELATED"/>
    <property type="match status" value="1"/>
</dbReference>
<name>A0A1V9Z7L8_ACHHY</name>
<evidence type="ECO:0000256" key="14">
    <source>
        <dbReference type="RuleBase" id="RU000554"/>
    </source>
</evidence>
<evidence type="ECO:0000256" key="9">
    <source>
        <dbReference type="ARBA" id="ARBA00023239"/>
    </source>
</evidence>
<dbReference type="OrthoDB" id="339900at2759"/>
<dbReference type="Gene3D" id="3.20.20.210">
    <property type="match status" value="1"/>
</dbReference>
<dbReference type="Pfam" id="PF01208">
    <property type="entry name" value="URO-D"/>
    <property type="match status" value="1"/>
</dbReference>
<sequence length="400" mass="44112">MAKALIPVAAVVAAAVAMIVLRQRQKKALPYPMTRTPIKRVPLDQLPKLKNDLLVRAYLGQKTERVPVWCMRQAGRHLPEFRALREAGYDFFTMCQVPELAVEVSLQPLRRYSTDAVIIFCDILVVPQAMGMEVKMVSGVGPVLPQPLRSPEDVKRLVAKPDIEATLGYLMDAINLARQEIRGQVPLIGFSGAPFTLFTYMVEGRGSRTKDKVKSFLYQHPAAAHEALAAITDVCVRYLIAQYEAGAQALQVFESVGAEYLTQEHYYEFAFPYLAEIADRVRAAVPASVPLVGFSKGTPYAYEKLSHTKYDCLSLDWQSDPAAVRELVGGRTSLQGNLDSAAIYAAPEVIRDEVAKMLAKFGTQGYVANLGHGCAPDFDPAHVDTFIKAVQQISFDMNSA</sequence>
<evidence type="ECO:0000256" key="12">
    <source>
        <dbReference type="ARBA" id="ARBA00047341"/>
    </source>
</evidence>
<dbReference type="PROSITE" id="PS00907">
    <property type="entry name" value="UROD_2"/>
    <property type="match status" value="1"/>
</dbReference>
<evidence type="ECO:0000259" key="16">
    <source>
        <dbReference type="PROSITE" id="PS00906"/>
    </source>
</evidence>
<keyword evidence="9 14" id="KW-0456">Lyase</keyword>
<keyword evidence="7" id="KW-0963">Cytoplasm</keyword>
<proteinExistence type="inferred from homology"/>
<evidence type="ECO:0000256" key="15">
    <source>
        <dbReference type="RuleBase" id="RU004169"/>
    </source>
</evidence>
<evidence type="ECO:0000256" key="6">
    <source>
        <dbReference type="ARBA" id="ARBA00014308"/>
    </source>
</evidence>
<comment type="subunit">
    <text evidence="4">Homodimer.</text>
</comment>